<feature type="transmembrane region" description="Helical" evidence="8">
    <location>
        <begin position="304"/>
        <end position="322"/>
    </location>
</feature>
<keyword evidence="3" id="KW-0813">Transport</keyword>
<dbReference type="PANTHER" id="PTHR30472">
    <property type="entry name" value="FERRIC ENTEROBACTIN TRANSPORT SYSTEM PERMEASE PROTEIN"/>
    <property type="match status" value="1"/>
</dbReference>
<proteinExistence type="inferred from homology"/>
<feature type="transmembrane region" description="Helical" evidence="8">
    <location>
        <begin position="329"/>
        <end position="350"/>
    </location>
</feature>
<sequence length="360" mass="36551">MPQAKAGGAVSAVVTGRVVRIRRGLLSVRVDGRALTVGLGVAVALVVVMGITLTTGEYELSVTDVLKAIAGQGEGGADFVVNTLRLPRLLTALLVGAALAVSGAILQSLTGNSLGSPDVIGFNNGAATGALLVIIVTGGSMVQVATGALIGGIVSAVLIYLLAFTRGVQGFRFVLIGIGINALALSVNSYLITRASLYDALTAQSWLVGSVNSRGWEHVTAAALAVAVLLPLALYHARPLAMLELGDASAKALGVGVERSKAVLIVVSVLLAAIATAAAGPIWFVALAAPQLARRLTRSPAPGLVTSALVGALLLTAGDLLIQRVFPTAQLPVGTATGCLGGLYLIWLLASEWRGKGRYT</sequence>
<dbReference type="CDD" id="cd06550">
    <property type="entry name" value="TM_ABC_iron-siderophores_like"/>
    <property type="match status" value="1"/>
</dbReference>
<keyword evidence="5 8" id="KW-0812">Transmembrane</keyword>
<feature type="transmembrane region" description="Helical" evidence="8">
    <location>
        <begin position="119"/>
        <end position="138"/>
    </location>
</feature>
<comment type="similarity">
    <text evidence="2">Belongs to the binding-protein-dependent transport system permease family. FecCD subfamily.</text>
</comment>
<feature type="transmembrane region" description="Helical" evidence="8">
    <location>
        <begin position="144"/>
        <end position="164"/>
    </location>
</feature>
<evidence type="ECO:0000256" key="8">
    <source>
        <dbReference type="SAM" id="Phobius"/>
    </source>
</evidence>
<feature type="transmembrane region" description="Helical" evidence="8">
    <location>
        <begin position="32"/>
        <end position="53"/>
    </location>
</feature>
<name>A0A2V4B989_9PSEU</name>
<comment type="caution">
    <text evidence="9">The sequence shown here is derived from an EMBL/GenBank/DDBJ whole genome shotgun (WGS) entry which is preliminary data.</text>
</comment>
<gene>
    <name evidence="9" type="ORF">BAY60_06600</name>
</gene>
<keyword evidence="4" id="KW-1003">Cell membrane</keyword>
<dbReference type="InterPro" id="IPR037294">
    <property type="entry name" value="ABC_BtuC-like"/>
</dbReference>
<dbReference type="Proteomes" id="UP000249915">
    <property type="component" value="Unassembled WGS sequence"/>
</dbReference>
<dbReference type="GO" id="GO:0022857">
    <property type="term" value="F:transmembrane transporter activity"/>
    <property type="evidence" value="ECO:0007669"/>
    <property type="project" value="InterPro"/>
</dbReference>
<evidence type="ECO:0000313" key="10">
    <source>
        <dbReference type="Proteomes" id="UP000249915"/>
    </source>
</evidence>
<evidence type="ECO:0000256" key="1">
    <source>
        <dbReference type="ARBA" id="ARBA00004651"/>
    </source>
</evidence>
<evidence type="ECO:0000256" key="2">
    <source>
        <dbReference type="ARBA" id="ARBA00007935"/>
    </source>
</evidence>
<comment type="subcellular location">
    <subcellularLocation>
        <location evidence="1">Cell membrane</location>
        <topology evidence="1">Multi-pass membrane protein</topology>
    </subcellularLocation>
</comment>
<evidence type="ECO:0000256" key="5">
    <source>
        <dbReference type="ARBA" id="ARBA00022692"/>
    </source>
</evidence>
<dbReference type="PANTHER" id="PTHR30472:SF24">
    <property type="entry name" value="FERRIC ENTEROBACTIN TRANSPORT SYSTEM PERMEASE PROTEIN FEPG"/>
    <property type="match status" value="1"/>
</dbReference>
<evidence type="ECO:0000313" key="9">
    <source>
        <dbReference type="EMBL" id="PXY31985.1"/>
    </source>
</evidence>
<feature type="transmembrane region" description="Helical" evidence="8">
    <location>
        <begin position="171"/>
        <end position="192"/>
    </location>
</feature>
<feature type="transmembrane region" description="Helical" evidence="8">
    <location>
        <begin position="219"/>
        <end position="241"/>
    </location>
</feature>
<organism evidence="9 10">
    <name type="scientific">Prauserella muralis</name>
    <dbReference type="NCBI Taxonomy" id="588067"/>
    <lineage>
        <taxon>Bacteria</taxon>
        <taxon>Bacillati</taxon>
        <taxon>Actinomycetota</taxon>
        <taxon>Actinomycetes</taxon>
        <taxon>Pseudonocardiales</taxon>
        <taxon>Pseudonocardiaceae</taxon>
        <taxon>Prauserella</taxon>
    </lineage>
</organism>
<dbReference type="AlphaFoldDB" id="A0A2V4B989"/>
<dbReference type="Pfam" id="PF01032">
    <property type="entry name" value="FecCD"/>
    <property type="match status" value="1"/>
</dbReference>
<reference evidence="9 10" key="1">
    <citation type="submission" date="2016-07" db="EMBL/GenBank/DDBJ databases">
        <title>Draft genome sequence of Prauserella muralis DSM 45305, isolated from a mould-covered wall in an indoor environment.</title>
        <authorList>
            <person name="Ruckert C."/>
            <person name="Albersmeier A."/>
            <person name="Jiang C.-L."/>
            <person name="Jiang Y."/>
            <person name="Kalinowski J."/>
            <person name="Schneider O."/>
            <person name="Winkler A."/>
            <person name="Zotchev S.B."/>
        </authorList>
    </citation>
    <scope>NUCLEOTIDE SEQUENCE [LARGE SCALE GENOMIC DNA]</scope>
    <source>
        <strain evidence="9 10">DSM 45305</strain>
    </source>
</reference>
<protein>
    <recommendedName>
        <fullName evidence="11">Iron complex transport system permease protein</fullName>
    </recommendedName>
</protein>
<dbReference type="SUPFAM" id="SSF81345">
    <property type="entry name" value="ABC transporter involved in vitamin B12 uptake, BtuC"/>
    <property type="match status" value="1"/>
</dbReference>
<feature type="transmembrane region" description="Helical" evidence="8">
    <location>
        <begin position="89"/>
        <end position="107"/>
    </location>
</feature>
<keyword evidence="10" id="KW-1185">Reference proteome</keyword>
<evidence type="ECO:0000256" key="4">
    <source>
        <dbReference type="ARBA" id="ARBA00022475"/>
    </source>
</evidence>
<dbReference type="GO" id="GO:0033214">
    <property type="term" value="P:siderophore-iron import into cell"/>
    <property type="evidence" value="ECO:0007669"/>
    <property type="project" value="TreeGrafter"/>
</dbReference>
<accession>A0A2V4B989</accession>
<evidence type="ECO:0000256" key="7">
    <source>
        <dbReference type="ARBA" id="ARBA00023136"/>
    </source>
</evidence>
<dbReference type="Gene3D" id="1.10.3470.10">
    <property type="entry name" value="ABC transporter involved in vitamin B12 uptake, BtuC"/>
    <property type="match status" value="1"/>
</dbReference>
<feature type="transmembrane region" description="Helical" evidence="8">
    <location>
        <begin position="262"/>
        <end position="284"/>
    </location>
</feature>
<evidence type="ECO:0000256" key="3">
    <source>
        <dbReference type="ARBA" id="ARBA00022448"/>
    </source>
</evidence>
<dbReference type="OrthoDB" id="4455417at2"/>
<evidence type="ECO:0000256" key="6">
    <source>
        <dbReference type="ARBA" id="ARBA00022989"/>
    </source>
</evidence>
<evidence type="ECO:0008006" key="11">
    <source>
        <dbReference type="Google" id="ProtNLM"/>
    </source>
</evidence>
<dbReference type="EMBL" id="MASW01000001">
    <property type="protein sequence ID" value="PXY31985.1"/>
    <property type="molecule type" value="Genomic_DNA"/>
</dbReference>
<keyword evidence="7 8" id="KW-0472">Membrane</keyword>
<dbReference type="GO" id="GO:0005886">
    <property type="term" value="C:plasma membrane"/>
    <property type="evidence" value="ECO:0007669"/>
    <property type="project" value="UniProtKB-SubCell"/>
</dbReference>
<dbReference type="InterPro" id="IPR000522">
    <property type="entry name" value="ABC_transptr_permease_BtuC"/>
</dbReference>
<keyword evidence="6 8" id="KW-1133">Transmembrane helix</keyword>